<evidence type="ECO:0000313" key="2">
    <source>
        <dbReference type="EMBL" id="ODV79465.1"/>
    </source>
</evidence>
<dbReference type="GeneID" id="30981738"/>
<evidence type="ECO:0000313" key="3">
    <source>
        <dbReference type="Proteomes" id="UP000094285"/>
    </source>
</evidence>
<evidence type="ECO:0008006" key="4">
    <source>
        <dbReference type="Google" id="ProtNLM"/>
    </source>
</evidence>
<reference evidence="3" key="1">
    <citation type="submission" date="2016-05" db="EMBL/GenBank/DDBJ databases">
        <title>Comparative genomics of biotechnologically important yeasts.</title>
        <authorList>
            <consortium name="DOE Joint Genome Institute"/>
            <person name="Riley R."/>
            <person name="Haridas S."/>
            <person name="Wolfe K.H."/>
            <person name="Lopes M.R."/>
            <person name="Hittinger C.T."/>
            <person name="Goker M."/>
            <person name="Salamov A."/>
            <person name="Wisecaver J."/>
            <person name="Long T.M."/>
            <person name="Aerts A.L."/>
            <person name="Barry K."/>
            <person name="Choi C."/>
            <person name="Clum A."/>
            <person name="Coughlan A.Y."/>
            <person name="Deshpande S."/>
            <person name="Douglass A.P."/>
            <person name="Hanson S.J."/>
            <person name="Klenk H.-P."/>
            <person name="Labutti K."/>
            <person name="Lapidus A."/>
            <person name="Lindquist E."/>
            <person name="Lipzen A."/>
            <person name="Meier-Kolthoff J.P."/>
            <person name="Ohm R.A."/>
            <person name="Otillar R.P."/>
            <person name="Pangilinan J."/>
            <person name="Peng Y."/>
            <person name="Rokas A."/>
            <person name="Rosa C.A."/>
            <person name="Scheuner C."/>
            <person name="Sibirny A.A."/>
            <person name="Slot J.C."/>
            <person name="Stielow J.B."/>
            <person name="Sun H."/>
            <person name="Kurtzman C.P."/>
            <person name="Blackwell M."/>
            <person name="Grigoriev I.V."/>
            <person name="Jeffries T.W."/>
        </authorList>
    </citation>
    <scope>NUCLEOTIDE SEQUENCE [LARGE SCALE GENOMIC DNA]</scope>
    <source>
        <strain evidence="3">NRRL Y-17324</strain>
    </source>
</reference>
<gene>
    <name evidence="2" type="ORF">CANTADRAFT_259727</name>
</gene>
<organism evidence="2 3">
    <name type="scientific">Suhomyces tanzawaensis NRRL Y-17324</name>
    <dbReference type="NCBI Taxonomy" id="984487"/>
    <lineage>
        <taxon>Eukaryota</taxon>
        <taxon>Fungi</taxon>
        <taxon>Dikarya</taxon>
        <taxon>Ascomycota</taxon>
        <taxon>Saccharomycotina</taxon>
        <taxon>Pichiomycetes</taxon>
        <taxon>Debaryomycetaceae</taxon>
        <taxon>Suhomyces</taxon>
    </lineage>
</organism>
<feature type="signal peptide" evidence="1">
    <location>
        <begin position="1"/>
        <end position="21"/>
    </location>
</feature>
<dbReference type="AlphaFoldDB" id="A0A1E4SIY1"/>
<evidence type="ECO:0000256" key="1">
    <source>
        <dbReference type="SAM" id="SignalP"/>
    </source>
</evidence>
<name>A0A1E4SIY1_9ASCO</name>
<sequence>MAAISQLRIHILLLLSEFASLILENIRTLSINCFGSPMNCPWTSGCAFLKSSQLFPWHLLNSHTFPPHLRNRNTL</sequence>
<keyword evidence="3" id="KW-1185">Reference proteome</keyword>
<feature type="chain" id="PRO_5009162817" description="C2H2-type domain-containing protein" evidence="1">
    <location>
        <begin position="22"/>
        <end position="75"/>
    </location>
</feature>
<dbReference type="Proteomes" id="UP000094285">
    <property type="component" value="Unassembled WGS sequence"/>
</dbReference>
<proteinExistence type="predicted"/>
<dbReference type="RefSeq" id="XP_020064587.1">
    <property type="nucleotide sequence ID" value="XM_020207601.1"/>
</dbReference>
<keyword evidence="1" id="KW-0732">Signal</keyword>
<accession>A0A1E4SIY1</accession>
<dbReference type="EMBL" id="KV453912">
    <property type="protein sequence ID" value="ODV79465.1"/>
    <property type="molecule type" value="Genomic_DNA"/>
</dbReference>
<protein>
    <recommendedName>
        <fullName evidence="4">C2H2-type domain-containing protein</fullName>
    </recommendedName>
</protein>